<feature type="region of interest" description="Disordered" evidence="1">
    <location>
        <begin position="126"/>
        <end position="166"/>
    </location>
</feature>
<organism evidence="2 3">
    <name type="scientific">Noviherbaspirillum album</name>
    <dbReference type="NCBI Taxonomy" id="3080276"/>
    <lineage>
        <taxon>Bacteria</taxon>
        <taxon>Pseudomonadati</taxon>
        <taxon>Pseudomonadota</taxon>
        <taxon>Betaproteobacteria</taxon>
        <taxon>Burkholderiales</taxon>
        <taxon>Oxalobacteraceae</taxon>
        <taxon>Noviherbaspirillum</taxon>
    </lineage>
</organism>
<keyword evidence="3" id="KW-1185">Reference proteome</keyword>
<comment type="caution">
    <text evidence="2">The sequence shown here is derived from an EMBL/GenBank/DDBJ whole genome shotgun (WGS) entry which is preliminary data.</text>
</comment>
<evidence type="ECO:0000313" key="3">
    <source>
        <dbReference type="Proteomes" id="UP001352263"/>
    </source>
</evidence>
<dbReference type="EMBL" id="JAWIIV010000001">
    <property type="protein sequence ID" value="MEC4717722.1"/>
    <property type="molecule type" value="Genomic_DNA"/>
</dbReference>
<dbReference type="InterPro" id="IPR029063">
    <property type="entry name" value="SAM-dependent_MTases_sf"/>
</dbReference>
<gene>
    <name evidence="2" type="ORF">RY831_01030</name>
</gene>
<evidence type="ECO:0000313" key="2">
    <source>
        <dbReference type="EMBL" id="MEC4717722.1"/>
    </source>
</evidence>
<sequence length="1166" mass="130301">MVVPARKATDNKNLADGTVLLAFRLAADSPDKFNVDCKRHPGGARTITFSSLPSTEKLFLISFTLHLNRQDQLTRVDFAIPMPVKHGSARQSEIRNLTCEFNASEPLPSPASLQIRVPSRFEALRTSIGKRPRTSPQSPTGHIDQRLRTGNGSPPASPGPSHSQAPAHFVTISPAWPAHVQEGARTLTFFEPQEAMRCLQHAYNNLAQRPCFSIPDHQANHGADMDLVCRHIPGGLPLLKPVTFDHGQFDALADVLAEHADNMIIFAGDLDTADGDGHYKTLMRRKGACFELDSLNEGPVWIQDTRQYFRDLLEYPGRLVGAMVPGSAPQIEGYLDFLSNHVRQDIARGLGDIYGTQPIVELSSHFGKPDATGITAQRLAAYFQAHGIPAASVDQPVAADQMSQIDGWLNSIADGHTNLLLMPGTYPFLLPAFYRPEQGVWMARVPAADGWTMHTQPLQAVLDEQQRRFDETERNTTNPARRQEIARDRQKLAAIRLRDWPEHWPPAQAPVSALSPQAIAHAGTDEAESDHEAIFRKPAANADLPWEIGKTYSVTGVAPRTFTKFVSTNRWRTQEFVHHGYKVTMVDIRALSQACDAVPGEHLGEGVFVHRDVVLKSGKLAKVYRKLNKDGELLDIGIPIVGKVQLENFTSISEQMPAKQAKRIKPVARTIEFNTEYNVRQRMFMEGKGDRGDRVRTLYPLLGMKRDALEEDPAGIVLRALYKGLNAPKINGFVDAFAGTGYLTIWVAAQQRSRQMKTDLRLVMNEWDQYRHNTLKTVQRYPEQVKQALNAHLRQIEKLFYRVINAYPVFKNVDGKASRETDFELAHRIASRAGSSVASMSSAEMLRFLDDTVKTWLKTAEVDHSMNLKLNTELKTYILDNFTFPLPPEPKHWTKEDIELRASNAALYLLAQHNGRIPSTPVNLSRSEHKGPHMRADGMILGRHRGIENRLLEKVAVIVNTKKRRSEKDSKTTRLRTELSTAPKQGWNETFFHSLPSHIDYVCDALTGVTIQQGDGWELLESLQQGTLGVIDPTYWEPDAKGQKFRYGKDSLEETTKAGFLRKLDKYVMPAWGGRNVHLMLFNRYDSEIAGAMEHRGFSVFPLTNLRSSYSGQTGLKEMMAINFTVNDDATLRPFITHPTPAAPLGMPGEEPPEDEADASEASGVA</sequence>
<name>A0ABU6J289_9BURK</name>
<reference evidence="2 3" key="1">
    <citation type="submission" date="2023-10" db="EMBL/GenBank/DDBJ databases">
        <title>Noviherbaspirillum sp. CPCC 100848 genome assembly.</title>
        <authorList>
            <person name="Li X.Y."/>
            <person name="Fang X.M."/>
        </authorList>
    </citation>
    <scope>NUCLEOTIDE SEQUENCE [LARGE SCALE GENOMIC DNA]</scope>
    <source>
        <strain evidence="2 3">CPCC 100848</strain>
    </source>
</reference>
<feature type="region of interest" description="Disordered" evidence="1">
    <location>
        <begin position="1141"/>
        <end position="1166"/>
    </location>
</feature>
<dbReference type="SUPFAM" id="SSF53335">
    <property type="entry name" value="S-adenosyl-L-methionine-dependent methyltransferases"/>
    <property type="match status" value="1"/>
</dbReference>
<accession>A0ABU6J289</accession>
<protein>
    <submittedName>
        <fullName evidence="2">Uncharacterized protein</fullName>
    </submittedName>
</protein>
<dbReference type="Proteomes" id="UP001352263">
    <property type="component" value="Unassembled WGS sequence"/>
</dbReference>
<evidence type="ECO:0000256" key="1">
    <source>
        <dbReference type="SAM" id="MobiDB-lite"/>
    </source>
</evidence>
<dbReference type="RefSeq" id="WP_326504472.1">
    <property type="nucleotide sequence ID" value="NZ_JAWIIV010000001.1"/>
</dbReference>
<proteinExistence type="predicted"/>